<dbReference type="GO" id="GO:0055085">
    <property type="term" value="P:transmembrane transport"/>
    <property type="evidence" value="ECO:0007669"/>
    <property type="project" value="InterPro"/>
</dbReference>
<evidence type="ECO:0000256" key="2">
    <source>
        <dbReference type="ARBA" id="ARBA00006555"/>
    </source>
</evidence>
<dbReference type="PRINTS" id="PR01217">
    <property type="entry name" value="PRICHEXTENSN"/>
</dbReference>
<protein>
    <submittedName>
        <fullName evidence="13">Energy transducer TonB</fullName>
    </submittedName>
</protein>
<dbReference type="PROSITE" id="PS52015">
    <property type="entry name" value="TONB_CTD"/>
    <property type="match status" value="1"/>
</dbReference>
<reference evidence="13 14" key="1">
    <citation type="submission" date="2018-09" db="EMBL/GenBank/DDBJ databases">
        <title>Genome comparison of Alicycliphilus sp. BQ1, a polyurethanolytic bacterium, with its closest phylogenetic relatives Alicycliphilus denitrificans BC and K601, unable to attack polyurethane.</title>
        <authorList>
            <person name="Loza-Tavera H."/>
            <person name="Lozano L."/>
            <person name="Cevallos M."/>
            <person name="Maya-Lucas O."/>
            <person name="Garcia-Mena J."/>
            <person name="Hernandez J."/>
        </authorList>
    </citation>
    <scope>NUCLEOTIDE SEQUENCE [LARGE SCALE GENOMIC DNA]</scope>
    <source>
        <strain evidence="13 14">BQ1</strain>
    </source>
</reference>
<dbReference type="InterPro" id="IPR006260">
    <property type="entry name" value="TonB/TolA_C"/>
</dbReference>
<dbReference type="GO" id="GO:0098797">
    <property type="term" value="C:plasma membrane protein complex"/>
    <property type="evidence" value="ECO:0007669"/>
    <property type="project" value="TreeGrafter"/>
</dbReference>
<comment type="subcellular location">
    <subcellularLocation>
        <location evidence="1">Cell inner membrane</location>
        <topology evidence="1">Single-pass membrane protein</topology>
        <orientation evidence="1">Periplasmic side</orientation>
    </subcellularLocation>
</comment>
<sequence length="238" mass="24851">MSHFDRYGSPRGLSRNAVIAGSVVLLHAAGLWALQSGLMRQAAEIIIPAEVLSEFLTPAPPAPPAAPPAPPVPQPPKPTPPKPTPPKPRPAPTPAPAPMPLAIADPTPAPAAPVGVVQQQPAAAPVEAAPAPAPAAPPAPPGPAIVQPSSDASHLNNPKPVYPAVSKRLGEQGKIVLRVLIGTDGLPQKIEIKQSSGYERLDRQAVDTVSRWRFVPGTRNGVPEAMWYLQPINFVLQQ</sequence>
<dbReference type="InterPro" id="IPR037682">
    <property type="entry name" value="TonB_C"/>
</dbReference>
<organism evidence="13 14">
    <name type="scientific">Alicycliphilus denitrificans</name>
    <dbReference type="NCBI Taxonomy" id="179636"/>
    <lineage>
        <taxon>Bacteria</taxon>
        <taxon>Pseudomonadati</taxon>
        <taxon>Pseudomonadota</taxon>
        <taxon>Betaproteobacteria</taxon>
        <taxon>Burkholderiales</taxon>
        <taxon>Comamonadaceae</taxon>
        <taxon>Alicycliphilus</taxon>
    </lineage>
</organism>
<comment type="caution">
    <text evidence="13">The sequence shown here is derived from an EMBL/GenBank/DDBJ whole genome shotgun (WGS) entry which is preliminary data.</text>
</comment>
<keyword evidence="6 11" id="KW-0812">Transmembrane</keyword>
<evidence type="ECO:0000256" key="3">
    <source>
        <dbReference type="ARBA" id="ARBA00022448"/>
    </source>
</evidence>
<dbReference type="NCBIfam" id="TIGR01352">
    <property type="entry name" value="tonB_Cterm"/>
    <property type="match status" value="1"/>
</dbReference>
<evidence type="ECO:0000256" key="8">
    <source>
        <dbReference type="ARBA" id="ARBA00022989"/>
    </source>
</evidence>
<dbReference type="PANTHER" id="PTHR33446">
    <property type="entry name" value="PROTEIN TONB-RELATED"/>
    <property type="match status" value="1"/>
</dbReference>
<dbReference type="GO" id="GO:0031992">
    <property type="term" value="F:energy transducer activity"/>
    <property type="evidence" value="ECO:0007669"/>
    <property type="project" value="TreeGrafter"/>
</dbReference>
<evidence type="ECO:0000256" key="5">
    <source>
        <dbReference type="ARBA" id="ARBA00022519"/>
    </source>
</evidence>
<dbReference type="SUPFAM" id="SSF74653">
    <property type="entry name" value="TolA/TonB C-terminal domain"/>
    <property type="match status" value="1"/>
</dbReference>
<evidence type="ECO:0000256" key="1">
    <source>
        <dbReference type="ARBA" id="ARBA00004383"/>
    </source>
</evidence>
<evidence type="ECO:0000313" key="13">
    <source>
        <dbReference type="EMBL" id="RKJ96988.1"/>
    </source>
</evidence>
<accession>A0A3R7EZL7</accession>
<evidence type="ECO:0000256" key="4">
    <source>
        <dbReference type="ARBA" id="ARBA00022475"/>
    </source>
</evidence>
<keyword evidence="4" id="KW-1003">Cell membrane</keyword>
<keyword evidence="8 11" id="KW-1133">Transmembrane helix</keyword>
<keyword evidence="3" id="KW-0813">Transport</keyword>
<feature type="domain" description="TonB C-terminal" evidence="12">
    <location>
        <begin position="147"/>
        <end position="238"/>
    </location>
</feature>
<feature type="region of interest" description="Disordered" evidence="10">
    <location>
        <begin position="58"/>
        <end position="158"/>
    </location>
</feature>
<dbReference type="Gene3D" id="3.30.1150.10">
    <property type="match status" value="1"/>
</dbReference>
<dbReference type="Pfam" id="PF03544">
    <property type="entry name" value="TonB_C"/>
    <property type="match status" value="1"/>
</dbReference>
<evidence type="ECO:0000259" key="12">
    <source>
        <dbReference type="PROSITE" id="PS52015"/>
    </source>
</evidence>
<name>A0A3R7EZL7_9BURK</name>
<dbReference type="PANTHER" id="PTHR33446:SF2">
    <property type="entry name" value="PROTEIN TONB"/>
    <property type="match status" value="1"/>
</dbReference>
<feature type="transmembrane region" description="Helical" evidence="11">
    <location>
        <begin position="12"/>
        <end position="34"/>
    </location>
</feature>
<feature type="compositionally biased region" description="Pro residues" evidence="10">
    <location>
        <begin position="131"/>
        <end position="143"/>
    </location>
</feature>
<feature type="compositionally biased region" description="Pro residues" evidence="10">
    <location>
        <begin position="58"/>
        <end position="99"/>
    </location>
</feature>
<proteinExistence type="inferred from homology"/>
<keyword evidence="9 11" id="KW-0472">Membrane</keyword>
<dbReference type="GO" id="GO:0015031">
    <property type="term" value="P:protein transport"/>
    <property type="evidence" value="ECO:0007669"/>
    <property type="project" value="UniProtKB-KW"/>
</dbReference>
<dbReference type="InterPro" id="IPR051045">
    <property type="entry name" value="TonB-dependent_transducer"/>
</dbReference>
<dbReference type="EMBL" id="NKDB02000002">
    <property type="protein sequence ID" value="RKJ96988.1"/>
    <property type="molecule type" value="Genomic_DNA"/>
</dbReference>
<dbReference type="Proteomes" id="UP000216225">
    <property type="component" value="Unassembled WGS sequence"/>
</dbReference>
<comment type="similarity">
    <text evidence="2">Belongs to the TonB family.</text>
</comment>
<keyword evidence="5" id="KW-0997">Cell inner membrane</keyword>
<dbReference type="AlphaFoldDB" id="A0A3R7EZL7"/>
<evidence type="ECO:0000256" key="11">
    <source>
        <dbReference type="SAM" id="Phobius"/>
    </source>
</evidence>
<evidence type="ECO:0000256" key="10">
    <source>
        <dbReference type="SAM" id="MobiDB-lite"/>
    </source>
</evidence>
<gene>
    <name evidence="13" type="ORF">CE154_013410</name>
</gene>
<evidence type="ECO:0000256" key="6">
    <source>
        <dbReference type="ARBA" id="ARBA00022692"/>
    </source>
</evidence>
<evidence type="ECO:0000256" key="9">
    <source>
        <dbReference type="ARBA" id="ARBA00023136"/>
    </source>
</evidence>
<evidence type="ECO:0000256" key="7">
    <source>
        <dbReference type="ARBA" id="ARBA00022927"/>
    </source>
</evidence>
<keyword evidence="7" id="KW-0653">Protein transport</keyword>
<evidence type="ECO:0000313" key="14">
    <source>
        <dbReference type="Proteomes" id="UP000216225"/>
    </source>
</evidence>
<feature type="compositionally biased region" description="Low complexity" evidence="10">
    <location>
        <begin position="100"/>
        <end position="130"/>
    </location>
</feature>
<dbReference type="RefSeq" id="WP_094438513.1">
    <property type="nucleotide sequence ID" value="NZ_NKDB02000002.1"/>
</dbReference>